<dbReference type="InterPro" id="IPR001370">
    <property type="entry name" value="BIR_rpt"/>
</dbReference>
<reference evidence="3" key="1">
    <citation type="submission" date="2021-02" db="EMBL/GenBank/DDBJ databases">
        <authorList>
            <person name="Nowell W R."/>
        </authorList>
    </citation>
    <scope>NUCLEOTIDE SEQUENCE</scope>
</reference>
<evidence type="ECO:0000313" key="4">
    <source>
        <dbReference type="Proteomes" id="UP000663848"/>
    </source>
</evidence>
<proteinExistence type="predicted"/>
<dbReference type="EMBL" id="CAJNYT010005489">
    <property type="protein sequence ID" value="CAF3749226.1"/>
    <property type="molecule type" value="Genomic_DNA"/>
</dbReference>
<gene>
    <name evidence="1" type="ORF">GRG538_LOCUS31298</name>
    <name evidence="2" type="ORF">HFQ381_LOCUS28236</name>
    <name evidence="3" type="ORF">QYT958_LOCUS22017</name>
</gene>
<evidence type="ECO:0000313" key="1">
    <source>
        <dbReference type="EMBL" id="CAF3749226.1"/>
    </source>
</evidence>
<dbReference type="Proteomes" id="UP000663851">
    <property type="component" value="Unassembled WGS sequence"/>
</dbReference>
<organism evidence="3 4">
    <name type="scientific">Rotaria socialis</name>
    <dbReference type="NCBI Taxonomy" id="392032"/>
    <lineage>
        <taxon>Eukaryota</taxon>
        <taxon>Metazoa</taxon>
        <taxon>Spiralia</taxon>
        <taxon>Gnathifera</taxon>
        <taxon>Rotifera</taxon>
        <taxon>Eurotatoria</taxon>
        <taxon>Bdelloidea</taxon>
        <taxon>Philodinida</taxon>
        <taxon>Philodinidae</taxon>
        <taxon>Rotaria</taxon>
    </lineage>
</organism>
<name>A0A821MGY4_9BILA</name>
<dbReference type="SUPFAM" id="SSF57924">
    <property type="entry name" value="Inhibitor of apoptosis (IAP) repeat"/>
    <property type="match status" value="1"/>
</dbReference>
<feature type="non-terminal residue" evidence="3">
    <location>
        <position position="110"/>
    </location>
</feature>
<evidence type="ECO:0000313" key="3">
    <source>
        <dbReference type="EMBL" id="CAF4768309.1"/>
    </source>
</evidence>
<evidence type="ECO:0000313" key="2">
    <source>
        <dbReference type="EMBL" id="CAF4507540.1"/>
    </source>
</evidence>
<accession>A0A821MGY4</accession>
<dbReference type="Gene3D" id="1.10.1170.10">
    <property type="entry name" value="Inhibitor Of Apoptosis Protein (2mihbC-IAP-1), Chain A"/>
    <property type="match status" value="1"/>
</dbReference>
<dbReference type="AlphaFoldDB" id="A0A821MGY4"/>
<dbReference type="EMBL" id="CAJOBR010004126">
    <property type="protein sequence ID" value="CAF4768309.1"/>
    <property type="molecule type" value="Genomic_DNA"/>
</dbReference>
<comment type="caution">
    <text evidence="3">The sequence shown here is derived from an EMBL/GenBank/DDBJ whole genome shotgun (WGS) entry which is preliminary data.</text>
</comment>
<dbReference type="Proteomes" id="UP000663872">
    <property type="component" value="Unassembled WGS sequence"/>
</dbReference>
<dbReference type="Proteomes" id="UP000663848">
    <property type="component" value="Unassembled WGS sequence"/>
</dbReference>
<sequence>MQSSKTNESYIDNRYQTRENNSCEQRSVIDWGDLMGKFREISQKWSGRRGSYSDVVITLAGLQCSNDTDDAHCQLCGIQVSTSKLDTEPMDIHAKRSPTCPFVLSRVSHK</sequence>
<dbReference type="EMBL" id="CAJOBO010003942">
    <property type="protein sequence ID" value="CAF4507540.1"/>
    <property type="molecule type" value="Genomic_DNA"/>
</dbReference>
<dbReference type="PROSITE" id="PS50143">
    <property type="entry name" value="BIR_REPEAT_2"/>
    <property type="match status" value="1"/>
</dbReference>
<protein>
    <submittedName>
        <fullName evidence="3">Uncharacterized protein</fullName>
    </submittedName>
</protein>
<dbReference type="Pfam" id="PF00653">
    <property type="entry name" value="BIR"/>
    <property type="match status" value="1"/>
</dbReference>